<evidence type="ECO:0000313" key="2">
    <source>
        <dbReference type="EMBL" id="KAJ8978188.1"/>
    </source>
</evidence>
<evidence type="ECO:0000259" key="1">
    <source>
        <dbReference type="Pfam" id="PF13716"/>
    </source>
</evidence>
<name>A0ABQ9JKP5_9CUCU</name>
<dbReference type="EMBL" id="JAPWTJ010000465">
    <property type="protein sequence ID" value="KAJ8978188.1"/>
    <property type="molecule type" value="Genomic_DNA"/>
</dbReference>
<organism evidence="2 3">
    <name type="scientific">Molorchus minor</name>
    <dbReference type="NCBI Taxonomy" id="1323400"/>
    <lineage>
        <taxon>Eukaryota</taxon>
        <taxon>Metazoa</taxon>
        <taxon>Ecdysozoa</taxon>
        <taxon>Arthropoda</taxon>
        <taxon>Hexapoda</taxon>
        <taxon>Insecta</taxon>
        <taxon>Pterygota</taxon>
        <taxon>Neoptera</taxon>
        <taxon>Endopterygota</taxon>
        <taxon>Coleoptera</taxon>
        <taxon>Polyphaga</taxon>
        <taxon>Cucujiformia</taxon>
        <taxon>Chrysomeloidea</taxon>
        <taxon>Cerambycidae</taxon>
        <taxon>Lamiinae</taxon>
        <taxon>Monochamini</taxon>
        <taxon>Molorchus</taxon>
    </lineage>
</organism>
<dbReference type="Gene3D" id="3.40.525.10">
    <property type="entry name" value="CRAL-TRIO lipid binding domain"/>
    <property type="match status" value="1"/>
</dbReference>
<accession>A0ABQ9JKP5</accession>
<dbReference type="InterPro" id="IPR036865">
    <property type="entry name" value="CRAL-TRIO_dom_sf"/>
</dbReference>
<keyword evidence="3" id="KW-1185">Reference proteome</keyword>
<dbReference type="Pfam" id="PF13716">
    <property type="entry name" value="CRAL_TRIO_2"/>
    <property type="match status" value="1"/>
</dbReference>
<evidence type="ECO:0000313" key="3">
    <source>
        <dbReference type="Proteomes" id="UP001162164"/>
    </source>
</evidence>
<reference evidence="2" key="1">
    <citation type="journal article" date="2023" name="Insect Mol. Biol.">
        <title>Genome sequencing provides insights into the evolution of gene families encoding plant cell wall-degrading enzymes in longhorned beetles.</title>
        <authorList>
            <person name="Shin N.R."/>
            <person name="Okamura Y."/>
            <person name="Kirsch R."/>
            <person name="Pauchet Y."/>
        </authorList>
    </citation>
    <scope>NUCLEOTIDE SEQUENCE</scope>
    <source>
        <strain evidence="2">MMC_N1</strain>
    </source>
</reference>
<feature type="domain" description="CRAL-TRIO" evidence="1">
    <location>
        <begin position="22"/>
        <end position="95"/>
    </location>
</feature>
<dbReference type="Proteomes" id="UP001162164">
    <property type="component" value="Unassembled WGS sequence"/>
</dbReference>
<gene>
    <name evidence="2" type="ORF">NQ317_007991</name>
</gene>
<proteinExistence type="predicted"/>
<comment type="caution">
    <text evidence="2">The sequence shown here is derived from an EMBL/GenBank/DDBJ whole genome shotgun (WGS) entry which is preliminary data.</text>
</comment>
<sequence length="168" mass="19411">MKNLENIVEGPLQREFIHIMHSKMCRYVLWSLERLVTEDYVLVYLHGAATKLPSFSWLKRCYQMVGRKLRKNLSHLYLHMVGPGSSCMLSTMFLYLYCISGSLSNIDKSPWGGMKPIGKTFCVATNCMPLRRPNDTTQTITETKGHFPTRERREISVFPLTINVDFSI</sequence>
<protein>
    <recommendedName>
        <fullName evidence="1">CRAL-TRIO domain-containing protein</fullName>
    </recommendedName>
</protein>
<dbReference type="InterPro" id="IPR001251">
    <property type="entry name" value="CRAL-TRIO_dom"/>
</dbReference>